<organism evidence="2 3">
    <name type="scientific">Pelagomonas calceolata</name>
    <dbReference type="NCBI Taxonomy" id="35677"/>
    <lineage>
        <taxon>Eukaryota</taxon>
        <taxon>Sar</taxon>
        <taxon>Stramenopiles</taxon>
        <taxon>Ochrophyta</taxon>
        <taxon>Pelagophyceae</taxon>
        <taxon>Pelagomonadales</taxon>
        <taxon>Pelagomonadaceae</taxon>
        <taxon>Pelagomonas</taxon>
    </lineage>
</organism>
<comment type="caution">
    <text evidence="2">The sequence shown here is derived from an EMBL/GenBank/DDBJ whole genome shotgun (WGS) entry which is preliminary data.</text>
</comment>
<feature type="chain" id="PRO_5035159147" description="Thiol-disulfide oxidoreductase DCC" evidence="1">
    <location>
        <begin position="19"/>
        <end position="176"/>
    </location>
</feature>
<dbReference type="GO" id="GO:0015035">
    <property type="term" value="F:protein-disulfide reductase activity"/>
    <property type="evidence" value="ECO:0007669"/>
    <property type="project" value="InterPro"/>
</dbReference>
<dbReference type="OrthoDB" id="410458at2759"/>
<sequence>MAMMRIGLLSVLARTASLRPAVAPVNRAASTRRAAAADPFAENRAPIVLYDGVCRMCNFWVNWVLDNDPTAKLRFAALQSPAGRRLLERSGRKPDDISSIVLVTPEKAFIKSEAVLEIGKQLSLTTPLATIAQGVVPRAIADAAYDTIANNRYNIAGKRSYRDSDARLAERFLSED</sequence>
<dbReference type="InterPro" id="IPR052927">
    <property type="entry name" value="DCC_oxidoreductase"/>
</dbReference>
<dbReference type="PANTHER" id="PTHR33639:SF2">
    <property type="entry name" value="DUF393 DOMAIN-CONTAINING PROTEIN"/>
    <property type="match status" value="1"/>
</dbReference>
<evidence type="ECO:0000256" key="1">
    <source>
        <dbReference type="SAM" id="SignalP"/>
    </source>
</evidence>
<name>A0A8J2SGZ9_9STRA</name>
<dbReference type="Proteomes" id="UP000789595">
    <property type="component" value="Unassembled WGS sequence"/>
</dbReference>
<evidence type="ECO:0008006" key="4">
    <source>
        <dbReference type="Google" id="ProtNLM"/>
    </source>
</evidence>
<gene>
    <name evidence="2" type="ORF">PECAL_2P06190</name>
</gene>
<dbReference type="InterPro" id="IPR007263">
    <property type="entry name" value="DCC1-like"/>
</dbReference>
<evidence type="ECO:0000313" key="3">
    <source>
        <dbReference type="Proteomes" id="UP000789595"/>
    </source>
</evidence>
<evidence type="ECO:0000313" key="2">
    <source>
        <dbReference type="EMBL" id="CAH0367589.1"/>
    </source>
</evidence>
<accession>A0A8J2SGZ9</accession>
<proteinExistence type="predicted"/>
<dbReference type="AlphaFoldDB" id="A0A8J2SGZ9"/>
<dbReference type="EMBL" id="CAKKNE010000002">
    <property type="protein sequence ID" value="CAH0367589.1"/>
    <property type="molecule type" value="Genomic_DNA"/>
</dbReference>
<keyword evidence="3" id="KW-1185">Reference proteome</keyword>
<feature type="signal peptide" evidence="1">
    <location>
        <begin position="1"/>
        <end position="18"/>
    </location>
</feature>
<dbReference type="PANTHER" id="PTHR33639">
    <property type="entry name" value="THIOL-DISULFIDE OXIDOREDUCTASE DCC"/>
    <property type="match status" value="1"/>
</dbReference>
<reference evidence="2" key="1">
    <citation type="submission" date="2021-11" db="EMBL/GenBank/DDBJ databases">
        <authorList>
            <consortium name="Genoscope - CEA"/>
            <person name="William W."/>
        </authorList>
    </citation>
    <scope>NUCLEOTIDE SEQUENCE</scope>
</reference>
<keyword evidence="1" id="KW-0732">Signal</keyword>
<dbReference type="Pfam" id="PF04134">
    <property type="entry name" value="DCC1-like"/>
    <property type="match status" value="1"/>
</dbReference>
<protein>
    <recommendedName>
        <fullName evidence="4">Thiol-disulfide oxidoreductase DCC</fullName>
    </recommendedName>
</protein>